<name>A0A9X3B944_9BACT</name>
<dbReference type="InterPro" id="IPR029057">
    <property type="entry name" value="PRTase-like"/>
</dbReference>
<dbReference type="PANTHER" id="PTHR47505">
    <property type="entry name" value="DNA UTILIZATION PROTEIN YHGH"/>
    <property type="match status" value="1"/>
</dbReference>
<comment type="similarity">
    <text evidence="1">Belongs to the ComF/GntX family.</text>
</comment>
<protein>
    <submittedName>
        <fullName evidence="3">ComF family protein</fullName>
    </submittedName>
</protein>
<gene>
    <name evidence="3" type="ORF">OCK74_21095</name>
</gene>
<dbReference type="SUPFAM" id="SSF53271">
    <property type="entry name" value="PRTase-like"/>
    <property type="match status" value="1"/>
</dbReference>
<dbReference type="RefSeq" id="WP_279299068.1">
    <property type="nucleotide sequence ID" value="NZ_JAOTIF010000022.1"/>
</dbReference>
<sequence length="234" mass="26414">MLLHTKTLLEALLHLIFPHLCAGCRSDLLNRDHQLCLECISSLPETSFHLHADNPVERIFWGRIPVTVATAQYYFTKESMMQHLVHQLKYKGNKELGFYLGTLMAQCLAETNRFAGIDALVPMPLHPSRERKRGYNQATVLCEGIASILQVPVLQQIIIRNHHTETQTHKSRIERWQNMEGSFTLTNEASIEGKHILLVDDVITTGATVEACAAELLKAKNLRLSIAALCITHK</sequence>
<dbReference type="PANTHER" id="PTHR47505:SF1">
    <property type="entry name" value="DNA UTILIZATION PROTEIN YHGH"/>
    <property type="match status" value="1"/>
</dbReference>
<accession>A0A9X3B944</accession>
<evidence type="ECO:0000256" key="1">
    <source>
        <dbReference type="ARBA" id="ARBA00008007"/>
    </source>
</evidence>
<evidence type="ECO:0000313" key="4">
    <source>
        <dbReference type="Proteomes" id="UP001155483"/>
    </source>
</evidence>
<comment type="caution">
    <text evidence="3">The sequence shown here is derived from an EMBL/GenBank/DDBJ whole genome shotgun (WGS) entry which is preliminary data.</text>
</comment>
<dbReference type="EMBL" id="JAOTIF010000022">
    <property type="protein sequence ID" value="MCU7551630.1"/>
    <property type="molecule type" value="Genomic_DNA"/>
</dbReference>
<dbReference type="InterPro" id="IPR051910">
    <property type="entry name" value="ComF/GntX_DNA_util-trans"/>
</dbReference>
<dbReference type="Gene3D" id="3.40.50.2020">
    <property type="match status" value="1"/>
</dbReference>
<dbReference type="AlphaFoldDB" id="A0A9X3B944"/>
<proteinExistence type="inferred from homology"/>
<evidence type="ECO:0000259" key="2">
    <source>
        <dbReference type="Pfam" id="PF00156"/>
    </source>
</evidence>
<reference evidence="3" key="2">
    <citation type="submission" date="2023-04" db="EMBL/GenBank/DDBJ databases">
        <title>Paracnuella aquatica gen. nov., sp. nov., a member of the family Chitinophagaceae isolated from a hot spring.</title>
        <authorList>
            <person name="Wang C."/>
        </authorList>
    </citation>
    <scope>NUCLEOTIDE SEQUENCE</scope>
    <source>
        <strain evidence="3">LB-8</strain>
    </source>
</reference>
<keyword evidence="4" id="KW-1185">Reference proteome</keyword>
<dbReference type="InterPro" id="IPR000836">
    <property type="entry name" value="PRTase_dom"/>
</dbReference>
<feature type="domain" description="Phosphoribosyltransferase" evidence="2">
    <location>
        <begin position="140"/>
        <end position="230"/>
    </location>
</feature>
<dbReference type="Proteomes" id="UP001155483">
    <property type="component" value="Unassembled WGS sequence"/>
</dbReference>
<evidence type="ECO:0000313" key="3">
    <source>
        <dbReference type="EMBL" id="MCU7551630.1"/>
    </source>
</evidence>
<dbReference type="Pfam" id="PF00156">
    <property type="entry name" value="Pribosyltran"/>
    <property type="match status" value="1"/>
</dbReference>
<dbReference type="CDD" id="cd06223">
    <property type="entry name" value="PRTases_typeI"/>
    <property type="match status" value="1"/>
</dbReference>
<organism evidence="3 4">
    <name type="scientific">Paraflavisolibacter caeni</name>
    <dbReference type="NCBI Taxonomy" id="2982496"/>
    <lineage>
        <taxon>Bacteria</taxon>
        <taxon>Pseudomonadati</taxon>
        <taxon>Bacteroidota</taxon>
        <taxon>Chitinophagia</taxon>
        <taxon>Chitinophagales</taxon>
        <taxon>Chitinophagaceae</taxon>
        <taxon>Paraflavisolibacter</taxon>
    </lineage>
</organism>
<reference evidence="3" key="1">
    <citation type="submission" date="2022-09" db="EMBL/GenBank/DDBJ databases">
        <authorList>
            <person name="Yuan C."/>
            <person name="Ke Z."/>
        </authorList>
    </citation>
    <scope>NUCLEOTIDE SEQUENCE</scope>
    <source>
        <strain evidence="3">LB-8</strain>
    </source>
</reference>